<dbReference type="Proteomes" id="UP001218362">
    <property type="component" value="Chromosome"/>
</dbReference>
<evidence type="ECO:0000313" key="2">
    <source>
        <dbReference type="Proteomes" id="UP001218362"/>
    </source>
</evidence>
<protein>
    <submittedName>
        <fullName evidence="1">Uncharacterized protein</fullName>
    </submittedName>
</protein>
<proteinExistence type="predicted"/>
<name>A0AAJ5X705_9SPHN</name>
<dbReference type="KEGG" id="acob:P0Y56_12100"/>
<gene>
    <name evidence="1" type="ORF">P0Y56_12100</name>
</gene>
<organism evidence="1 2">
    <name type="scientific">Candidatus Andeanibacterium colombiense</name>
    <dbReference type="NCBI Taxonomy" id="3121345"/>
    <lineage>
        <taxon>Bacteria</taxon>
        <taxon>Pseudomonadati</taxon>
        <taxon>Pseudomonadota</taxon>
        <taxon>Alphaproteobacteria</taxon>
        <taxon>Sphingomonadales</taxon>
        <taxon>Sphingomonadaceae</taxon>
        <taxon>Candidatus Andeanibacterium</taxon>
    </lineage>
</organism>
<reference evidence="1" key="1">
    <citation type="submission" date="2023-03" db="EMBL/GenBank/DDBJ databases">
        <title>Andean soil-derived lignocellulolytic bacterial consortium as a source of novel taxa and putative plastic-active enzymes.</title>
        <authorList>
            <person name="Diaz-Garcia L."/>
            <person name="Chuvochina M."/>
            <person name="Feuerriegel G."/>
            <person name="Bunk B."/>
            <person name="Sproer C."/>
            <person name="Streit W.R."/>
            <person name="Rodriguez L.M."/>
            <person name="Overmann J."/>
            <person name="Jimenez D.J."/>
        </authorList>
    </citation>
    <scope>NUCLEOTIDE SEQUENCE</scope>
    <source>
        <strain evidence="1">MAG 26</strain>
    </source>
</reference>
<accession>A0AAJ5X705</accession>
<dbReference type="EMBL" id="CP119316">
    <property type="protein sequence ID" value="WEK45767.1"/>
    <property type="molecule type" value="Genomic_DNA"/>
</dbReference>
<sequence>MAELEQVLGAMHQINDRMLIAVRMAGEERNRQIVSLRSEFATETGNLITLLPGVKRLTARPLVFQEFQDRLSLVRTKLASHQAKWSIEDINRRRGDYLASSKAIHDSIAEYLSWARSALHPH</sequence>
<evidence type="ECO:0000313" key="1">
    <source>
        <dbReference type="EMBL" id="WEK45767.1"/>
    </source>
</evidence>
<dbReference type="AlphaFoldDB" id="A0AAJ5X705"/>